<evidence type="ECO:0000256" key="6">
    <source>
        <dbReference type="ARBA" id="ARBA00023136"/>
    </source>
</evidence>
<feature type="transmembrane region" description="Helical" evidence="7">
    <location>
        <begin position="395"/>
        <end position="413"/>
    </location>
</feature>
<reference evidence="9" key="1">
    <citation type="submission" date="2016-10" db="EMBL/GenBank/DDBJ databases">
        <authorList>
            <person name="Varghese N."/>
            <person name="Submissions S."/>
        </authorList>
    </citation>
    <scope>NUCLEOTIDE SEQUENCE [LARGE SCALE GENOMIC DNA]</scope>
    <source>
        <strain evidence="9">CGMCC 1.9127</strain>
    </source>
</reference>
<dbReference type="PANTHER" id="PTHR42810">
    <property type="entry name" value="PURINE PERMEASE C1399.01C-RELATED"/>
    <property type="match status" value="1"/>
</dbReference>
<dbReference type="InterPro" id="IPR006043">
    <property type="entry name" value="NCS2"/>
</dbReference>
<evidence type="ECO:0000256" key="4">
    <source>
        <dbReference type="ARBA" id="ARBA00022692"/>
    </source>
</evidence>
<dbReference type="Pfam" id="PF00860">
    <property type="entry name" value="Xan_ur_permease"/>
    <property type="match status" value="1"/>
</dbReference>
<feature type="transmembrane region" description="Helical" evidence="7">
    <location>
        <begin position="373"/>
        <end position="389"/>
    </location>
</feature>
<dbReference type="OrthoDB" id="9779092at2"/>
<sequence length="420" mass="44201">MKTEANVDNEITNHQSLVKEVLTGMQMLFVAFGALVLMPLLTGLDPNVALCTAGIGTLLFQWVTKRQVPVFLASSFVFIAPIMYSTQTWGIPATMGALAIVGVVYAFFSAIIKARGVGFISKYLPPIVTGPIIMVIGLSLAPVAVHMALGQTGDGATQLIDQSLAISISLPALLTTLLVSAFSKGFMRLMPILSGIIVGYILSLYHGIIDFTPVREAAWFAIPNFTAPEFNWQAIIYILPIAIAPAIEHIGDILAISSATGKDYIKKPGLHRTLLGDGVATTAASVLGGPPNTTYSEVTGAVMLTKAFNPRVMTWAACAAIIMAFVGKLGALLHTIPGAVMGGIMMLLFGLIASVGLGSLVKAKVDFDQPRNFIIFAVVLVFGIGGMALNLGGFSIQGISLCALVAIGLNLLLPKEKQVS</sequence>
<dbReference type="PROSITE" id="PS01116">
    <property type="entry name" value="XANTH_URACIL_PERMASE"/>
    <property type="match status" value="1"/>
</dbReference>
<evidence type="ECO:0000256" key="2">
    <source>
        <dbReference type="ARBA" id="ARBA00008821"/>
    </source>
</evidence>
<keyword evidence="9" id="KW-1185">Reference proteome</keyword>
<feature type="transmembrane region" description="Helical" evidence="7">
    <location>
        <begin position="70"/>
        <end position="87"/>
    </location>
</feature>
<keyword evidence="3" id="KW-0813">Transport</keyword>
<feature type="transmembrane region" description="Helical" evidence="7">
    <location>
        <begin position="312"/>
        <end position="333"/>
    </location>
</feature>
<proteinExistence type="inferred from homology"/>
<feature type="transmembrane region" description="Helical" evidence="7">
    <location>
        <begin position="339"/>
        <end position="361"/>
    </location>
</feature>
<keyword evidence="5 7" id="KW-1133">Transmembrane helix</keyword>
<feature type="transmembrane region" description="Helical" evidence="7">
    <location>
        <begin position="164"/>
        <end position="182"/>
    </location>
</feature>
<dbReference type="RefSeq" id="WP_085285343.1">
    <property type="nucleotide sequence ID" value="NZ_FOBI01000030.1"/>
</dbReference>
<evidence type="ECO:0000313" key="9">
    <source>
        <dbReference type="Proteomes" id="UP000199297"/>
    </source>
</evidence>
<keyword evidence="4 7" id="KW-0812">Transmembrane</keyword>
<evidence type="ECO:0000313" key="8">
    <source>
        <dbReference type="EMBL" id="SEL89224.1"/>
    </source>
</evidence>
<feature type="transmembrane region" description="Helical" evidence="7">
    <location>
        <begin position="234"/>
        <end position="257"/>
    </location>
</feature>
<protein>
    <submittedName>
        <fullName evidence="8">Uracil permease</fullName>
    </submittedName>
</protein>
<dbReference type="AlphaFoldDB" id="A0A1H7TXE5"/>
<organism evidence="8 9">
    <name type="scientific">Colwellia chukchiensis</name>
    <dbReference type="NCBI Taxonomy" id="641665"/>
    <lineage>
        <taxon>Bacteria</taxon>
        <taxon>Pseudomonadati</taxon>
        <taxon>Pseudomonadota</taxon>
        <taxon>Gammaproteobacteria</taxon>
        <taxon>Alteromonadales</taxon>
        <taxon>Colwelliaceae</taxon>
        <taxon>Colwellia</taxon>
    </lineage>
</organism>
<name>A0A1H7TXE5_9GAMM</name>
<evidence type="ECO:0000256" key="1">
    <source>
        <dbReference type="ARBA" id="ARBA00004141"/>
    </source>
</evidence>
<evidence type="ECO:0000256" key="7">
    <source>
        <dbReference type="SAM" id="Phobius"/>
    </source>
</evidence>
<keyword evidence="6 7" id="KW-0472">Membrane</keyword>
<feature type="transmembrane region" description="Helical" evidence="7">
    <location>
        <begin position="189"/>
        <end position="209"/>
    </location>
</feature>
<dbReference type="Proteomes" id="UP000199297">
    <property type="component" value="Unassembled WGS sequence"/>
</dbReference>
<feature type="transmembrane region" description="Helical" evidence="7">
    <location>
        <begin position="124"/>
        <end position="144"/>
    </location>
</feature>
<evidence type="ECO:0000256" key="5">
    <source>
        <dbReference type="ARBA" id="ARBA00022989"/>
    </source>
</evidence>
<feature type="transmembrane region" description="Helical" evidence="7">
    <location>
        <begin position="93"/>
        <end position="112"/>
    </location>
</feature>
<dbReference type="PANTHER" id="PTHR42810:SF2">
    <property type="entry name" value="PURINE PERMEASE C1399.01C-RELATED"/>
    <property type="match status" value="1"/>
</dbReference>
<comment type="similarity">
    <text evidence="2">Belongs to the nucleobase:cation symporter-2 (NCS2) (TC 2.A.40) family.</text>
</comment>
<dbReference type="GO" id="GO:0042907">
    <property type="term" value="F:xanthine transmembrane transporter activity"/>
    <property type="evidence" value="ECO:0007669"/>
    <property type="project" value="TreeGrafter"/>
</dbReference>
<dbReference type="NCBIfam" id="TIGR00801">
    <property type="entry name" value="ncs2"/>
    <property type="match status" value="1"/>
</dbReference>
<accession>A0A1H7TXE5</accession>
<dbReference type="GO" id="GO:0005886">
    <property type="term" value="C:plasma membrane"/>
    <property type="evidence" value="ECO:0007669"/>
    <property type="project" value="UniProtKB-ARBA"/>
</dbReference>
<dbReference type="STRING" id="641665.GCA_002104455_00948"/>
<comment type="subcellular location">
    <subcellularLocation>
        <location evidence="1">Membrane</location>
        <topology evidence="1">Multi-pass membrane protein</topology>
    </subcellularLocation>
</comment>
<evidence type="ECO:0000256" key="3">
    <source>
        <dbReference type="ARBA" id="ARBA00022448"/>
    </source>
</evidence>
<feature type="transmembrane region" description="Helical" evidence="7">
    <location>
        <begin position="21"/>
        <end position="41"/>
    </location>
</feature>
<gene>
    <name evidence="8" type="ORF">SAMN05216262_1306</name>
</gene>
<dbReference type="InterPro" id="IPR006042">
    <property type="entry name" value="Xan_ur_permease"/>
</dbReference>
<dbReference type="EMBL" id="FOBI01000030">
    <property type="protein sequence ID" value="SEL89224.1"/>
    <property type="molecule type" value="Genomic_DNA"/>
</dbReference>
<feature type="transmembrane region" description="Helical" evidence="7">
    <location>
        <begin position="47"/>
        <end position="63"/>
    </location>
</feature>